<dbReference type="VEuPathDB" id="CryptoDB:Cvel_2524"/>
<proteinExistence type="predicted"/>
<sequence length="264" mass="29134">MVDHRGSLSGGPVSSKLAWFNFTRREPGMQSFSEERAAGYLAEGVCAALAQEAVVWLRDLSKAALTHANRESLLDTPIPPPLMMIFGKCTKARDLGPGLLPRRRHGHQTGSAGGREGAAAAVPAAAAASTEGGGGGNLKGLLHETIFSFTHYWQLPSYYEQEYWNKHEDRFLGLWAVPFPRGSAIVHGDQTGGLKRGVEHPDDEDIDHEIGFLRANCAECDMYISRRADRVIILQLPESARVENGSVLYYKYHEMSLMQELREI</sequence>
<accession>A0A0G4IG45</accession>
<organism evidence="2">
    <name type="scientific">Chromera velia CCMP2878</name>
    <dbReference type="NCBI Taxonomy" id="1169474"/>
    <lineage>
        <taxon>Eukaryota</taxon>
        <taxon>Sar</taxon>
        <taxon>Alveolata</taxon>
        <taxon>Colpodellida</taxon>
        <taxon>Chromeraceae</taxon>
        <taxon>Chromera</taxon>
    </lineage>
</organism>
<evidence type="ECO:0000313" key="2">
    <source>
        <dbReference type="EMBL" id="CEM56206.1"/>
    </source>
</evidence>
<protein>
    <submittedName>
        <fullName evidence="2">Uncharacterized protein</fullName>
    </submittedName>
</protein>
<name>A0A0G4IG45_9ALVE</name>
<dbReference type="EMBL" id="CDMZ01005952">
    <property type="protein sequence ID" value="CEM56206.1"/>
    <property type="molecule type" value="Genomic_DNA"/>
</dbReference>
<reference evidence="2" key="1">
    <citation type="submission" date="2014-11" db="EMBL/GenBank/DDBJ databases">
        <authorList>
            <person name="Otto D Thomas"/>
            <person name="Naeem Raeece"/>
        </authorList>
    </citation>
    <scope>NUCLEOTIDE SEQUENCE</scope>
</reference>
<evidence type="ECO:0000256" key="1">
    <source>
        <dbReference type="SAM" id="MobiDB-lite"/>
    </source>
</evidence>
<feature type="region of interest" description="Disordered" evidence="1">
    <location>
        <begin position="98"/>
        <end position="125"/>
    </location>
</feature>
<dbReference type="AlphaFoldDB" id="A0A0G4IG45"/>
<gene>
    <name evidence="2" type="ORF">Cvel_2524</name>
</gene>